<dbReference type="CDD" id="cd16988">
    <property type="entry name" value="ANTH_N_YAP180"/>
    <property type="match status" value="1"/>
</dbReference>
<organism evidence="5 6">
    <name type="scientific">Serendipita vermifera MAFF 305830</name>
    <dbReference type="NCBI Taxonomy" id="933852"/>
    <lineage>
        <taxon>Eukaryota</taxon>
        <taxon>Fungi</taxon>
        <taxon>Dikarya</taxon>
        <taxon>Basidiomycota</taxon>
        <taxon>Agaricomycotina</taxon>
        <taxon>Agaricomycetes</taxon>
        <taxon>Sebacinales</taxon>
        <taxon>Serendipitaceae</taxon>
        <taxon>Serendipita</taxon>
    </lineage>
</organism>
<dbReference type="GO" id="GO:0005545">
    <property type="term" value="F:1-phosphatidylinositol binding"/>
    <property type="evidence" value="ECO:0007669"/>
    <property type="project" value="InterPro"/>
</dbReference>
<dbReference type="GO" id="GO:0000149">
    <property type="term" value="F:SNARE binding"/>
    <property type="evidence" value="ECO:0007669"/>
    <property type="project" value="TreeGrafter"/>
</dbReference>
<dbReference type="Pfam" id="PF07651">
    <property type="entry name" value="ANTH"/>
    <property type="match status" value="1"/>
</dbReference>
<evidence type="ECO:0000313" key="5">
    <source>
        <dbReference type="EMBL" id="KIM22855.1"/>
    </source>
</evidence>
<evidence type="ECO:0000313" key="6">
    <source>
        <dbReference type="Proteomes" id="UP000054097"/>
    </source>
</evidence>
<dbReference type="Proteomes" id="UP000054097">
    <property type="component" value="Unassembled WGS sequence"/>
</dbReference>
<dbReference type="InterPro" id="IPR008942">
    <property type="entry name" value="ENTH_VHS"/>
</dbReference>
<evidence type="ECO:0000256" key="2">
    <source>
        <dbReference type="ARBA" id="ARBA00022490"/>
    </source>
</evidence>
<dbReference type="HOGENOM" id="CLU_014248_0_0_1"/>
<feature type="compositionally biased region" description="Low complexity" evidence="3">
    <location>
        <begin position="666"/>
        <end position="677"/>
    </location>
</feature>
<feature type="domain" description="ENTH" evidence="4">
    <location>
        <begin position="1"/>
        <end position="129"/>
    </location>
</feature>
<feature type="region of interest" description="Disordered" evidence="3">
    <location>
        <begin position="900"/>
        <end position="927"/>
    </location>
</feature>
<evidence type="ECO:0000259" key="4">
    <source>
        <dbReference type="PROSITE" id="PS50942"/>
    </source>
</evidence>
<feature type="region of interest" description="Disordered" evidence="3">
    <location>
        <begin position="639"/>
        <end position="658"/>
    </location>
</feature>
<reference evidence="6" key="2">
    <citation type="submission" date="2015-01" db="EMBL/GenBank/DDBJ databases">
        <title>Evolutionary Origins and Diversification of the Mycorrhizal Mutualists.</title>
        <authorList>
            <consortium name="DOE Joint Genome Institute"/>
            <consortium name="Mycorrhizal Genomics Consortium"/>
            <person name="Kohler A."/>
            <person name="Kuo A."/>
            <person name="Nagy L.G."/>
            <person name="Floudas D."/>
            <person name="Copeland A."/>
            <person name="Barry K.W."/>
            <person name="Cichocki N."/>
            <person name="Veneault-Fourrey C."/>
            <person name="LaButti K."/>
            <person name="Lindquist E.A."/>
            <person name="Lipzen A."/>
            <person name="Lundell T."/>
            <person name="Morin E."/>
            <person name="Murat C."/>
            <person name="Riley R."/>
            <person name="Ohm R."/>
            <person name="Sun H."/>
            <person name="Tunlid A."/>
            <person name="Henrissat B."/>
            <person name="Grigoriev I.V."/>
            <person name="Hibbett D.S."/>
            <person name="Martin F."/>
        </authorList>
    </citation>
    <scope>NUCLEOTIDE SEQUENCE [LARGE SCALE GENOMIC DNA]</scope>
    <source>
        <strain evidence="6">MAFF 305830</strain>
    </source>
</reference>
<protein>
    <recommendedName>
        <fullName evidence="4">ENTH domain-containing protein</fullName>
    </recommendedName>
</protein>
<feature type="compositionally biased region" description="Basic and acidic residues" evidence="3">
    <location>
        <begin position="323"/>
        <end position="333"/>
    </location>
</feature>
<gene>
    <name evidence="5" type="ORF">M408DRAFT_332718</name>
</gene>
<dbReference type="EMBL" id="KN824347">
    <property type="protein sequence ID" value="KIM22855.1"/>
    <property type="molecule type" value="Genomic_DNA"/>
</dbReference>
<feature type="compositionally biased region" description="Basic and acidic residues" evidence="3">
    <location>
        <begin position="130"/>
        <end position="143"/>
    </location>
</feature>
<dbReference type="AlphaFoldDB" id="A0A0C3ADW9"/>
<dbReference type="InterPro" id="IPR013809">
    <property type="entry name" value="ENTH"/>
</dbReference>
<dbReference type="FunFam" id="1.20.58.150:FF:000004">
    <property type="entry name" value="ENTH domain protein"/>
    <property type="match status" value="1"/>
</dbReference>
<dbReference type="OrthoDB" id="44015at2759"/>
<feature type="region of interest" description="Disordered" evidence="3">
    <location>
        <begin position="755"/>
        <end position="813"/>
    </location>
</feature>
<feature type="region of interest" description="Disordered" evidence="3">
    <location>
        <begin position="577"/>
        <end position="597"/>
    </location>
</feature>
<keyword evidence="6" id="KW-1185">Reference proteome</keyword>
<feature type="region of interest" description="Disordered" evidence="3">
    <location>
        <begin position="520"/>
        <end position="544"/>
    </location>
</feature>
<accession>A0A0C3ADW9</accession>
<dbReference type="GO" id="GO:0005546">
    <property type="term" value="F:phosphatidylinositol-4,5-bisphosphate binding"/>
    <property type="evidence" value="ECO:0007669"/>
    <property type="project" value="TreeGrafter"/>
</dbReference>
<feature type="region of interest" description="Disordered" evidence="3">
    <location>
        <begin position="665"/>
        <end position="699"/>
    </location>
</feature>
<feature type="compositionally biased region" description="Polar residues" evidence="3">
    <location>
        <begin position="678"/>
        <end position="692"/>
    </location>
</feature>
<feature type="compositionally biased region" description="Low complexity" evidence="3">
    <location>
        <begin position="755"/>
        <end position="775"/>
    </location>
</feature>
<dbReference type="GO" id="GO:0032050">
    <property type="term" value="F:clathrin heavy chain binding"/>
    <property type="evidence" value="ECO:0007669"/>
    <property type="project" value="TreeGrafter"/>
</dbReference>
<feature type="region of interest" description="Disordered" evidence="3">
    <location>
        <begin position="130"/>
        <end position="161"/>
    </location>
</feature>
<name>A0A0C3ADW9_SERVB</name>
<dbReference type="InterPro" id="IPR014712">
    <property type="entry name" value="ANTH_dom_sf"/>
</dbReference>
<dbReference type="InterPro" id="IPR011417">
    <property type="entry name" value="ANTH_dom"/>
</dbReference>
<feature type="compositionally biased region" description="Low complexity" evidence="3">
    <location>
        <begin position="914"/>
        <end position="927"/>
    </location>
</feature>
<evidence type="ECO:0000256" key="1">
    <source>
        <dbReference type="ARBA" id="ARBA00004496"/>
    </source>
</evidence>
<dbReference type="GO" id="GO:0030136">
    <property type="term" value="C:clathrin-coated vesicle"/>
    <property type="evidence" value="ECO:0007669"/>
    <property type="project" value="InterPro"/>
</dbReference>
<dbReference type="SUPFAM" id="SSF48464">
    <property type="entry name" value="ENTH/VHS domain"/>
    <property type="match status" value="1"/>
</dbReference>
<feature type="compositionally biased region" description="Low complexity" evidence="3">
    <location>
        <begin position="334"/>
        <end position="346"/>
    </location>
</feature>
<dbReference type="GO" id="GO:0005905">
    <property type="term" value="C:clathrin-coated pit"/>
    <property type="evidence" value="ECO:0007669"/>
    <property type="project" value="TreeGrafter"/>
</dbReference>
<dbReference type="GO" id="GO:0072583">
    <property type="term" value="P:clathrin-dependent endocytosis"/>
    <property type="evidence" value="ECO:0007669"/>
    <property type="project" value="InterPro"/>
</dbReference>
<evidence type="ECO:0000256" key="3">
    <source>
        <dbReference type="SAM" id="MobiDB-lite"/>
    </source>
</evidence>
<dbReference type="PANTHER" id="PTHR22951:SF5">
    <property type="entry name" value="PHOSPHATIDYLINOSITOL-BINDING CLATHRIN ASSEMBLY PROTEIN LAP"/>
    <property type="match status" value="1"/>
</dbReference>
<feature type="compositionally biased region" description="Low complexity" evidence="3">
    <location>
        <begin position="785"/>
        <end position="813"/>
    </location>
</feature>
<sequence>MAYNWDKIIKLACKPKAAAPKAKYLDPIIAATYSEDGALRDVFASLAVRLRDPSTVVMHKGLLVIHTMIRAGQTDNVLGFLSGSSNDILKLRHLTNGHGEGHSPSGNISNYAAYLEARIRAYRDLRHDTIKVQNETNREERSSGNESRGPSVSRSKTMSGSRKLRQLTVEKGLLRETKVVQRQIDALLQCKFFLDSLEDELTLTTLTLLVKDLLILFQAGNEGVINVLEHYFEMSAVDAEQSLAIYKSFCTQTEGVVEYLSIARKLSNLLNVPVPNLRHAPTKLAGALEEYLRDPNFEQNRIEYKTNKALADGKIPNKAKPSSAKDESAKAEPAKSSSQASTSTAKPRPPSIQPAIDLLESIEESQPTMFNPHTNSPSTSWFHQGQQQPMMTGYNPFRQSALVPQMTSVPAQPFVMPQATGFASPFPQATLQPQLTGMPFPNAASPFPQALSPQQTLTPGSTSASPFQQQMQMNTLQPQPTGFLQPQQTGFNPFRQSMAFSQNGMPFAPGAATTAQSVQPRSASATTFSVPSSPSANPTANGVPSHSPFAAALINRPASTPIGSGSNDNQMLKPVVSHTTGSRNPFGQLKAPSPPPMPKPPTLAELSFGGFGGSGLQSTPTGMQQNGSMFSNMQPFSSRLASAMGDNGTPGQPNANMSSVASAFVSPANTNNPSSSPFTAQSPTPSQINPQMTSTSTSAFSDAFSSLSFGTSTGTNPSSVGTQPLQPQVTGFAGLKAFKPTSSFGASLVESLPPATTGNAATNGTNGVNTNATGAPSQLNLPSFNLPNTTTPTQSNPTSPLNPQSTGFAFSSTTGSNLFSNTTGANGLGNTVGVGLRPQMTGGGASNPFRASAAGGGPFGAPGAMSNLPPMPTGGANFSQGGSFGANLFSAGNPAFKPTLATIPSFSGAFPNANQQNQQQQQNSSLI</sequence>
<keyword evidence="2" id="KW-0963">Cytoplasm</keyword>
<dbReference type="PROSITE" id="PS50942">
    <property type="entry name" value="ENTH"/>
    <property type="match status" value="1"/>
</dbReference>
<feature type="region of interest" description="Disordered" evidence="3">
    <location>
        <begin position="613"/>
        <end position="633"/>
    </location>
</feature>
<dbReference type="GO" id="GO:0006900">
    <property type="term" value="P:vesicle budding from membrane"/>
    <property type="evidence" value="ECO:0007669"/>
    <property type="project" value="TreeGrafter"/>
</dbReference>
<dbReference type="SUPFAM" id="SSF89009">
    <property type="entry name" value="GAT-like domain"/>
    <property type="match status" value="1"/>
</dbReference>
<reference evidence="5 6" key="1">
    <citation type="submission" date="2014-04" db="EMBL/GenBank/DDBJ databases">
        <authorList>
            <consortium name="DOE Joint Genome Institute"/>
            <person name="Kuo A."/>
            <person name="Zuccaro A."/>
            <person name="Kohler A."/>
            <person name="Nagy L.G."/>
            <person name="Floudas D."/>
            <person name="Copeland A."/>
            <person name="Barry K.W."/>
            <person name="Cichocki N."/>
            <person name="Veneault-Fourrey C."/>
            <person name="LaButti K."/>
            <person name="Lindquist E.A."/>
            <person name="Lipzen A."/>
            <person name="Lundell T."/>
            <person name="Morin E."/>
            <person name="Murat C."/>
            <person name="Sun H."/>
            <person name="Tunlid A."/>
            <person name="Henrissat B."/>
            <person name="Grigoriev I.V."/>
            <person name="Hibbett D.S."/>
            <person name="Martin F."/>
            <person name="Nordberg H.P."/>
            <person name="Cantor M.N."/>
            <person name="Hua S.X."/>
        </authorList>
    </citation>
    <scope>NUCLEOTIDE SEQUENCE [LARGE SCALE GENOMIC DNA]</scope>
    <source>
        <strain evidence="5 6">MAFF 305830</strain>
    </source>
</reference>
<feature type="compositionally biased region" description="Polar residues" evidence="3">
    <location>
        <begin position="617"/>
        <end position="633"/>
    </location>
</feature>
<feature type="compositionally biased region" description="Polar residues" evidence="3">
    <location>
        <begin position="649"/>
        <end position="658"/>
    </location>
</feature>
<dbReference type="Gene3D" id="1.25.40.90">
    <property type="match status" value="1"/>
</dbReference>
<feature type="region of interest" description="Disordered" evidence="3">
    <location>
        <begin position="308"/>
        <end position="352"/>
    </location>
</feature>
<proteinExistence type="predicted"/>
<dbReference type="InterPro" id="IPR045192">
    <property type="entry name" value="AP180-like"/>
</dbReference>
<dbReference type="STRING" id="933852.A0A0C3ADW9"/>
<feature type="compositionally biased region" description="Polar residues" evidence="3">
    <location>
        <begin position="144"/>
        <end position="160"/>
    </location>
</feature>
<comment type="subcellular location">
    <subcellularLocation>
        <location evidence="1">Cytoplasm</location>
    </subcellularLocation>
</comment>
<dbReference type="SMART" id="SM00273">
    <property type="entry name" value="ENTH"/>
    <property type="match status" value="1"/>
</dbReference>
<dbReference type="GO" id="GO:0048268">
    <property type="term" value="P:clathrin coat assembly"/>
    <property type="evidence" value="ECO:0007669"/>
    <property type="project" value="InterPro"/>
</dbReference>
<dbReference type="PANTHER" id="PTHR22951">
    <property type="entry name" value="CLATHRIN ASSEMBLY PROTEIN"/>
    <property type="match status" value="1"/>
</dbReference>
<dbReference type="Gene3D" id="1.20.58.150">
    <property type="entry name" value="ANTH domain"/>
    <property type="match status" value="1"/>
</dbReference>